<keyword evidence="3" id="KW-1185">Reference proteome</keyword>
<organism evidence="2 3">
    <name type="scientific">Gimibacter soli</name>
    <dbReference type="NCBI Taxonomy" id="3024400"/>
    <lineage>
        <taxon>Bacteria</taxon>
        <taxon>Pseudomonadati</taxon>
        <taxon>Pseudomonadota</taxon>
        <taxon>Alphaproteobacteria</taxon>
        <taxon>Kordiimonadales</taxon>
        <taxon>Temperatibacteraceae</taxon>
        <taxon>Gimibacter</taxon>
    </lineage>
</organism>
<protein>
    <recommendedName>
        <fullName evidence="4">Solute-binding protein family 3/N-terminal domain-containing protein</fullName>
    </recommendedName>
</protein>
<evidence type="ECO:0000256" key="1">
    <source>
        <dbReference type="SAM" id="SignalP"/>
    </source>
</evidence>
<dbReference type="Proteomes" id="UP001217500">
    <property type="component" value="Chromosome"/>
</dbReference>
<feature type="signal peptide" evidence="1">
    <location>
        <begin position="1"/>
        <end position="29"/>
    </location>
</feature>
<gene>
    <name evidence="2" type="ORF">PH603_03600</name>
</gene>
<name>A0AAE9XVQ9_9PROT</name>
<evidence type="ECO:0000313" key="2">
    <source>
        <dbReference type="EMBL" id="WCL54843.1"/>
    </source>
</evidence>
<reference evidence="2" key="1">
    <citation type="submission" date="2023-01" db="EMBL/GenBank/DDBJ databases">
        <title>The genome sequence of Kordiimonadaceae bacterium 6D33.</title>
        <authorList>
            <person name="Liu Y."/>
        </authorList>
    </citation>
    <scope>NUCLEOTIDE SEQUENCE</scope>
    <source>
        <strain evidence="2">6D33</strain>
    </source>
</reference>
<evidence type="ECO:0000313" key="3">
    <source>
        <dbReference type="Proteomes" id="UP001217500"/>
    </source>
</evidence>
<feature type="chain" id="PRO_5042078182" description="Solute-binding protein family 3/N-terminal domain-containing protein" evidence="1">
    <location>
        <begin position="30"/>
        <end position="268"/>
    </location>
</feature>
<dbReference type="SUPFAM" id="SSF53850">
    <property type="entry name" value="Periplasmic binding protein-like II"/>
    <property type="match status" value="1"/>
</dbReference>
<dbReference type="EMBL" id="CP116805">
    <property type="protein sequence ID" value="WCL54843.1"/>
    <property type="molecule type" value="Genomic_DNA"/>
</dbReference>
<evidence type="ECO:0008006" key="4">
    <source>
        <dbReference type="Google" id="ProtNLM"/>
    </source>
</evidence>
<dbReference type="AlphaFoldDB" id="A0AAE9XVQ9"/>
<dbReference type="Gene3D" id="3.40.190.10">
    <property type="entry name" value="Periplasmic binding protein-like II"/>
    <property type="match status" value="2"/>
</dbReference>
<keyword evidence="1" id="KW-0732">Signal</keyword>
<proteinExistence type="predicted"/>
<dbReference type="RefSeq" id="WP_289504572.1">
    <property type="nucleotide sequence ID" value="NZ_CP116805.1"/>
</dbReference>
<dbReference type="KEGG" id="gso:PH603_03600"/>
<sequence>MIPSRTAGRIGRTLAAVAAFLMLAGAAPGQPTPLTSTMADGPNAQPDLIVFGNLTSLDIGQGSDRTQSEADRRRISAYLDGTGLRYAFVFVPWSRAYRMVQQRDNALIFNLLRTPARENLFHWLISMERGEAIHLVARRGSPQESMTRDDIMQSTCKAACVKSSAQCQALRDFGFSEDRIIEVSEAHHGLAEQMLLRGRVDFLSEIPGDLSDRDEDGTPIGDLLIVRMPITAANSPWLAAPKSIDPGLLKTLLDGLPKAEADGNVPPQ</sequence>
<accession>A0AAE9XVQ9</accession>